<dbReference type="PANTHER" id="PTHR46577">
    <property type="entry name" value="HTH-TYPE TRANSCRIPTIONAL REGULATORY PROTEIN GABR"/>
    <property type="match status" value="1"/>
</dbReference>
<dbReference type="PANTHER" id="PTHR46577:SF1">
    <property type="entry name" value="HTH-TYPE TRANSCRIPTIONAL REGULATORY PROTEIN GABR"/>
    <property type="match status" value="1"/>
</dbReference>
<dbReference type="GO" id="GO:0030170">
    <property type="term" value="F:pyridoxal phosphate binding"/>
    <property type="evidence" value="ECO:0007669"/>
    <property type="project" value="InterPro"/>
</dbReference>
<dbReference type="CDD" id="cd07377">
    <property type="entry name" value="WHTH_GntR"/>
    <property type="match status" value="1"/>
</dbReference>
<dbReference type="Gene3D" id="1.10.10.10">
    <property type="entry name" value="Winged helix-like DNA-binding domain superfamily/Winged helix DNA-binding domain"/>
    <property type="match status" value="1"/>
</dbReference>
<evidence type="ECO:0000313" key="7">
    <source>
        <dbReference type="EMBL" id="SDZ07112.1"/>
    </source>
</evidence>
<keyword evidence="4" id="KW-0238">DNA-binding</keyword>
<dbReference type="GO" id="GO:0008483">
    <property type="term" value="F:transaminase activity"/>
    <property type="evidence" value="ECO:0007669"/>
    <property type="project" value="UniProtKB-KW"/>
</dbReference>
<dbReference type="SUPFAM" id="SSF53383">
    <property type="entry name" value="PLP-dependent transferases"/>
    <property type="match status" value="1"/>
</dbReference>
<keyword evidence="3" id="KW-0805">Transcription regulation</keyword>
<evidence type="ECO:0000256" key="1">
    <source>
        <dbReference type="ARBA" id="ARBA00005384"/>
    </source>
</evidence>
<gene>
    <name evidence="7" type="ORF">SAMN05192546_1087</name>
</gene>
<keyword evidence="5" id="KW-0804">Transcription</keyword>
<protein>
    <submittedName>
        <fullName evidence="7">GntR family transcriptional regulator / MocR family aminotransferase</fullName>
    </submittedName>
</protein>
<keyword evidence="8" id="KW-1185">Reference proteome</keyword>
<dbReference type="InterPro" id="IPR000524">
    <property type="entry name" value="Tscrpt_reg_HTH_GntR"/>
</dbReference>
<sequence length="483" mass="55128">MKGNWASLKLDASLEKPLYQQLYEYLRQHILEGKMQADSKLPSKRKFATQLGISQNTIQTAYGQLLEEGYIYAVEKSGFYVEKIEHLVHWKMESSAMPEGKKQIQPQMIDFSYYGVDREVNPFTAFKKLSKLAIEENGEAFLNRVEAKGYLGLRKAIATYLRFSRGINATAEQIVVSSGTEFLFQILFQILPEKSMYGMENPGPERLPNLFQNHRIQFCPLQVDREGIDTKELEGSGVNILCITPSHQFPTGVIMPIKRRSALLSWAAQQEGRYIIEDDYDSEFKYKGMTIPALQGLDMNEKVIYMGSFSKSMSPALRISYMILPEHLLKEYHEKLAYLVCPVPLLDQKIMEQFMELGYFEKHLNRMRTKYKKKRSVLMKGLESLGDKITLLGADAGLHLVLAVHNGMTEKELMEKAAELRVKVYGMSQYDMGEKKSSAASSPKILIGFASLSEGEIERGIESLKQAWFSKRKEEGKGRLKIN</sequence>
<feature type="domain" description="HTH gntR-type" evidence="6">
    <location>
        <begin position="16"/>
        <end position="84"/>
    </location>
</feature>
<comment type="similarity">
    <text evidence="1">In the C-terminal section; belongs to the class-I pyridoxal-phosphate-dependent aminotransferase family.</text>
</comment>
<keyword evidence="7" id="KW-0808">Transferase</keyword>
<dbReference type="CDD" id="cd00609">
    <property type="entry name" value="AAT_like"/>
    <property type="match status" value="1"/>
</dbReference>
<evidence type="ECO:0000256" key="3">
    <source>
        <dbReference type="ARBA" id="ARBA00023015"/>
    </source>
</evidence>
<dbReference type="InterPro" id="IPR015424">
    <property type="entry name" value="PyrdxlP-dep_Trfase"/>
</dbReference>
<dbReference type="InterPro" id="IPR036390">
    <property type="entry name" value="WH_DNA-bd_sf"/>
</dbReference>
<keyword evidence="2" id="KW-0663">Pyridoxal phosphate</keyword>
<dbReference type="InterPro" id="IPR036388">
    <property type="entry name" value="WH-like_DNA-bd_sf"/>
</dbReference>
<dbReference type="SMART" id="SM00345">
    <property type="entry name" value="HTH_GNTR"/>
    <property type="match status" value="1"/>
</dbReference>
<dbReference type="InterPro" id="IPR051446">
    <property type="entry name" value="HTH_trans_reg/aminotransferase"/>
</dbReference>
<evidence type="ECO:0000256" key="5">
    <source>
        <dbReference type="ARBA" id="ARBA00023163"/>
    </source>
</evidence>
<dbReference type="AlphaFoldDB" id="A0A1H3Q0S3"/>
<dbReference type="Pfam" id="PF00155">
    <property type="entry name" value="Aminotran_1_2"/>
    <property type="match status" value="1"/>
</dbReference>
<dbReference type="InterPro" id="IPR015421">
    <property type="entry name" value="PyrdxlP-dep_Trfase_major"/>
</dbReference>
<dbReference type="Proteomes" id="UP000199230">
    <property type="component" value="Unassembled WGS sequence"/>
</dbReference>
<dbReference type="Gene3D" id="3.40.640.10">
    <property type="entry name" value="Type I PLP-dependent aspartate aminotransferase-like (Major domain)"/>
    <property type="match status" value="1"/>
</dbReference>
<dbReference type="STRING" id="159292.SAMN05192546_1087"/>
<dbReference type="SUPFAM" id="SSF46785">
    <property type="entry name" value="Winged helix' DNA-binding domain"/>
    <property type="match status" value="1"/>
</dbReference>
<name>A0A1H3Q0S3_9FIRM</name>
<dbReference type="RefSeq" id="WP_093314457.1">
    <property type="nucleotide sequence ID" value="NZ_FNPV01000008.1"/>
</dbReference>
<dbReference type="Pfam" id="PF00392">
    <property type="entry name" value="GntR"/>
    <property type="match status" value="1"/>
</dbReference>
<reference evidence="7 8" key="1">
    <citation type="submission" date="2016-10" db="EMBL/GenBank/DDBJ databases">
        <authorList>
            <person name="de Groot N.N."/>
        </authorList>
    </citation>
    <scope>NUCLEOTIDE SEQUENCE [LARGE SCALE GENOMIC DNA]</scope>
    <source>
        <strain evidence="7 8">APO</strain>
    </source>
</reference>
<dbReference type="GO" id="GO:0003677">
    <property type="term" value="F:DNA binding"/>
    <property type="evidence" value="ECO:0007669"/>
    <property type="project" value="UniProtKB-KW"/>
</dbReference>
<evidence type="ECO:0000259" key="6">
    <source>
        <dbReference type="PROSITE" id="PS50949"/>
    </source>
</evidence>
<evidence type="ECO:0000256" key="2">
    <source>
        <dbReference type="ARBA" id="ARBA00022898"/>
    </source>
</evidence>
<dbReference type="OrthoDB" id="9808770at2"/>
<evidence type="ECO:0000313" key="8">
    <source>
        <dbReference type="Proteomes" id="UP000199230"/>
    </source>
</evidence>
<dbReference type="PROSITE" id="PS50949">
    <property type="entry name" value="HTH_GNTR"/>
    <property type="match status" value="1"/>
</dbReference>
<keyword evidence="7" id="KW-0032">Aminotransferase</keyword>
<dbReference type="EMBL" id="FNPV01000008">
    <property type="protein sequence ID" value="SDZ07112.1"/>
    <property type="molecule type" value="Genomic_DNA"/>
</dbReference>
<dbReference type="GO" id="GO:0003700">
    <property type="term" value="F:DNA-binding transcription factor activity"/>
    <property type="evidence" value="ECO:0007669"/>
    <property type="project" value="InterPro"/>
</dbReference>
<dbReference type="PRINTS" id="PR00035">
    <property type="entry name" value="HTHGNTR"/>
</dbReference>
<evidence type="ECO:0000256" key="4">
    <source>
        <dbReference type="ARBA" id="ARBA00023125"/>
    </source>
</evidence>
<organism evidence="7 8">
    <name type="scientific">Tindallia californiensis</name>
    <dbReference type="NCBI Taxonomy" id="159292"/>
    <lineage>
        <taxon>Bacteria</taxon>
        <taxon>Bacillati</taxon>
        <taxon>Bacillota</taxon>
        <taxon>Clostridia</taxon>
        <taxon>Peptostreptococcales</taxon>
        <taxon>Tindalliaceae</taxon>
        <taxon>Tindallia</taxon>
    </lineage>
</organism>
<proteinExistence type="inferred from homology"/>
<accession>A0A1H3Q0S3</accession>
<dbReference type="InterPro" id="IPR004839">
    <property type="entry name" value="Aminotransferase_I/II_large"/>
</dbReference>